<feature type="compositionally biased region" description="Acidic residues" evidence="6">
    <location>
        <begin position="250"/>
        <end position="259"/>
    </location>
</feature>
<dbReference type="GO" id="GO:0006974">
    <property type="term" value="P:DNA damage response"/>
    <property type="evidence" value="ECO:0007669"/>
    <property type="project" value="TreeGrafter"/>
</dbReference>
<accession>A0A9W9HY09</accession>
<dbReference type="Pfam" id="PF00808">
    <property type="entry name" value="CBFD_NFYB_HMF"/>
    <property type="match status" value="1"/>
</dbReference>
<dbReference type="InterPro" id="IPR009072">
    <property type="entry name" value="Histone-fold"/>
</dbReference>
<dbReference type="RefSeq" id="XP_056541902.1">
    <property type="nucleotide sequence ID" value="XM_056689473.1"/>
</dbReference>
<organism evidence="8 9">
    <name type="scientific">Penicillium canariense</name>
    <dbReference type="NCBI Taxonomy" id="189055"/>
    <lineage>
        <taxon>Eukaryota</taxon>
        <taxon>Fungi</taxon>
        <taxon>Dikarya</taxon>
        <taxon>Ascomycota</taxon>
        <taxon>Pezizomycotina</taxon>
        <taxon>Eurotiomycetes</taxon>
        <taxon>Eurotiomycetidae</taxon>
        <taxon>Eurotiales</taxon>
        <taxon>Aspergillaceae</taxon>
        <taxon>Penicillium</taxon>
    </lineage>
</organism>
<feature type="compositionally biased region" description="Low complexity" evidence="6">
    <location>
        <begin position="155"/>
        <end position="167"/>
    </location>
</feature>
<dbReference type="GO" id="GO:0031507">
    <property type="term" value="P:heterochromatin formation"/>
    <property type="evidence" value="ECO:0007669"/>
    <property type="project" value="TreeGrafter"/>
</dbReference>
<gene>
    <name evidence="8" type="ORF">N7482_007348</name>
</gene>
<feature type="compositionally biased region" description="Polar residues" evidence="6">
    <location>
        <begin position="19"/>
        <end position="34"/>
    </location>
</feature>
<evidence type="ECO:0000259" key="7">
    <source>
        <dbReference type="Pfam" id="PF00808"/>
    </source>
</evidence>
<dbReference type="GO" id="GO:0006272">
    <property type="term" value="P:leading strand elongation"/>
    <property type="evidence" value="ECO:0007669"/>
    <property type="project" value="TreeGrafter"/>
</dbReference>
<dbReference type="PANTHER" id="PTHR46172">
    <property type="entry name" value="DNA POLYMERASE EPSILON SUBUNIT 3"/>
    <property type="match status" value="1"/>
</dbReference>
<dbReference type="GO" id="GO:0008622">
    <property type="term" value="C:epsilon DNA polymerase complex"/>
    <property type="evidence" value="ECO:0007669"/>
    <property type="project" value="TreeGrafter"/>
</dbReference>
<dbReference type="GO" id="GO:0046982">
    <property type="term" value="F:protein heterodimerization activity"/>
    <property type="evidence" value="ECO:0007669"/>
    <property type="project" value="InterPro"/>
</dbReference>
<dbReference type="InterPro" id="IPR003958">
    <property type="entry name" value="CBFA_NFYB_domain"/>
</dbReference>
<dbReference type="Proteomes" id="UP001149163">
    <property type="component" value="Unassembled WGS sequence"/>
</dbReference>
<name>A0A9W9HY09_9EURO</name>
<evidence type="ECO:0000313" key="9">
    <source>
        <dbReference type="Proteomes" id="UP001149163"/>
    </source>
</evidence>
<dbReference type="EMBL" id="JAPQKN010000004">
    <property type="protein sequence ID" value="KAJ5160344.1"/>
    <property type="molecule type" value="Genomic_DNA"/>
</dbReference>
<dbReference type="InterPro" id="IPR051377">
    <property type="entry name" value="DNA_Pol-Epsilon_Subunit"/>
</dbReference>
<keyword evidence="9" id="KW-1185">Reference proteome</keyword>
<dbReference type="AlphaFoldDB" id="A0A9W9HY09"/>
<dbReference type="GO" id="GO:0008623">
    <property type="term" value="C:CHRAC"/>
    <property type="evidence" value="ECO:0007669"/>
    <property type="project" value="TreeGrafter"/>
</dbReference>
<keyword evidence="3" id="KW-0539">Nucleus</keyword>
<evidence type="ECO:0000256" key="4">
    <source>
        <dbReference type="ARBA" id="ARBA00039775"/>
    </source>
</evidence>
<dbReference type="PANTHER" id="PTHR46172:SF1">
    <property type="entry name" value="DNA POLYMERASE EPSILON SUBUNIT 3"/>
    <property type="match status" value="1"/>
</dbReference>
<comment type="subcellular location">
    <subcellularLocation>
        <location evidence="1">Nucleus</location>
    </subcellularLocation>
</comment>
<reference evidence="8" key="2">
    <citation type="journal article" date="2023" name="IMA Fungus">
        <title>Comparative genomic study of the Penicillium genus elucidates a diverse pangenome and 15 lateral gene transfer events.</title>
        <authorList>
            <person name="Petersen C."/>
            <person name="Sorensen T."/>
            <person name="Nielsen M.R."/>
            <person name="Sondergaard T.E."/>
            <person name="Sorensen J.L."/>
            <person name="Fitzpatrick D.A."/>
            <person name="Frisvad J.C."/>
            <person name="Nielsen K.L."/>
        </authorList>
    </citation>
    <scope>NUCLEOTIDE SEQUENCE</scope>
    <source>
        <strain evidence="8">IBT 26290</strain>
    </source>
</reference>
<dbReference type="OrthoDB" id="1707486at2759"/>
<reference evidence="8" key="1">
    <citation type="submission" date="2022-11" db="EMBL/GenBank/DDBJ databases">
        <authorList>
            <person name="Petersen C."/>
        </authorList>
    </citation>
    <scope>NUCLEOTIDE SEQUENCE</scope>
    <source>
        <strain evidence="8">IBT 26290</strain>
    </source>
</reference>
<dbReference type="GO" id="GO:0031490">
    <property type="term" value="F:chromatin DNA binding"/>
    <property type="evidence" value="ECO:0007669"/>
    <property type="project" value="TreeGrafter"/>
</dbReference>
<dbReference type="GeneID" id="81428649"/>
<feature type="domain" description="Transcription factor CBF/NF-Y/archaeal histone" evidence="7">
    <location>
        <begin position="56"/>
        <end position="115"/>
    </location>
</feature>
<comment type="caution">
    <text evidence="8">The sequence shown here is derived from an EMBL/GenBank/DDBJ whole genome shotgun (WGS) entry which is preliminary data.</text>
</comment>
<evidence type="ECO:0000256" key="5">
    <source>
        <dbReference type="ARBA" id="ARBA00042096"/>
    </source>
</evidence>
<feature type="compositionally biased region" description="Basic and acidic residues" evidence="6">
    <location>
        <begin position="227"/>
        <end position="249"/>
    </location>
</feature>
<dbReference type="SUPFAM" id="SSF47113">
    <property type="entry name" value="Histone-fold"/>
    <property type="match status" value="1"/>
</dbReference>
<evidence type="ECO:0000313" key="8">
    <source>
        <dbReference type="EMBL" id="KAJ5160344.1"/>
    </source>
</evidence>
<protein>
    <recommendedName>
        <fullName evidence="4">DNA polymerase epsilon subunit D</fullName>
    </recommendedName>
    <alternativeName>
        <fullName evidence="5">DNA polymerase II subunit D</fullName>
    </alternativeName>
</protein>
<feature type="region of interest" description="Disordered" evidence="6">
    <location>
        <begin position="1"/>
        <end position="34"/>
    </location>
</feature>
<evidence type="ECO:0000256" key="6">
    <source>
        <dbReference type="SAM" id="MobiDB-lite"/>
    </source>
</evidence>
<proteinExistence type="predicted"/>
<feature type="region of interest" description="Disordered" evidence="6">
    <location>
        <begin position="140"/>
        <end position="271"/>
    </location>
</feature>
<evidence type="ECO:0000256" key="3">
    <source>
        <dbReference type="ARBA" id="ARBA00023242"/>
    </source>
</evidence>
<feature type="compositionally biased region" description="Basic and acidic residues" evidence="6">
    <location>
        <begin position="184"/>
        <end position="197"/>
    </location>
</feature>
<evidence type="ECO:0000256" key="1">
    <source>
        <dbReference type="ARBA" id="ARBA00004123"/>
    </source>
</evidence>
<feature type="compositionally biased region" description="Acidic residues" evidence="6">
    <location>
        <begin position="198"/>
        <end position="226"/>
    </location>
</feature>
<feature type="compositionally biased region" description="Polar residues" evidence="6">
    <location>
        <begin position="1"/>
        <end position="11"/>
    </location>
</feature>
<keyword evidence="2" id="KW-0235">DNA replication</keyword>
<evidence type="ECO:0000256" key="2">
    <source>
        <dbReference type="ARBA" id="ARBA00022705"/>
    </source>
</evidence>
<dbReference type="Gene3D" id="1.10.20.10">
    <property type="entry name" value="Histone, subunit A"/>
    <property type="match status" value="1"/>
</dbReference>
<sequence length="271" mass="29180">MPPRKSTSSVTPAEADEPSQLSPQAQSTADKPITATEQQLKARAELGVSVDDYLLPRSLTIRLAKSVLPPNTTIQKDAVLAIQKAATVFISYLSSHANDETLKRTVAPADVFSALSELEFDSFRPRLEQELDAYTEIKAGKRKAKKSDVTGGAEGSSAAAGPSAAQADAEDVEMVDNPAKRVKRDGEHAGAGEHADGDETQEEDVEEEEGEEEEEEGEEEDDEEDEGQKGEEDVDRVEDLDAAPRRMDPDADETDDDDGPASQLRDDLGLG</sequence>
<dbReference type="CDD" id="cd22928">
    <property type="entry name" value="HFD_POLE3_DPB4"/>
    <property type="match status" value="1"/>
</dbReference>